<evidence type="ECO:0000256" key="2">
    <source>
        <dbReference type="ARBA" id="ARBA00009533"/>
    </source>
</evidence>
<protein>
    <submittedName>
        <fullName evidence="9">L-2,4-diaminobutyrate decarboxylase</fullName>
    </submittedName>
</protein>
<dbReference type="RefSeq" id="WP_083454272.1">
    <property type="nucleotide sequence ID" value="NZ_HF570958.1"/>
</dbReference>
<dbReference type="GO" id="GO:0006520">
    <property type="term" value="P:amino acid metabolic process"/>
    <property type="evidence" value="ECO:0007669"/>
    <property type="project" value="InterPro"/>
</dbReference>
<dbReference type="AlphaFoldDB" id="A0A077LV34"/>
<dbReference type="Pfam" id="PF00282">
    <property type="entry name" value="Pyridoxal_deC"/>
    <property type="match status" value="1"/>
</dbReference>
<evidence type="ECO:0000313" key="10">
    <source>
        <dbReference type="Proteomes" id="UP000035721"/>
    </source>
</evidence>
<dbReference type="STRING" id="1194083.BN12_10017"/>
<dbReference type="GO" id="GO:0004058">
    <property type="term" value="F:aromatic-L-amino-acid decarboxylase activity"/>
    <property type="evidence" value="ECO:0007669"/>
    <property type="project" value="UniProtKB-ARBA"/>
</dbReference>
<evidence type="ECO:0000256" key="3">
    <source>
        <dbReference type="ARBA" id="ARBA00022793"/>
    </source>
</evidence>
<dbReference type="SUPFAM" id="SSF53383">
    <property type="entry name" value="PLP-dependent transferases"/>
    <property type="match status" value="1"/>
</dbReference>
<evidence type="ECO:0000256" key="1">
    <source>
        <dbReference type="ARBA" id="ARBA00001933"/>
    </source>
</evidence>
<comment type="caution">
    <text evidence="9">The sequence shown here is derived from an EMBL/GenBank/DDBJ whole genome shotgun (WGS) entry which is preliminary data.</text>
</comment>
<dbReference type="InterPro" id="IPR002129">
    <property type="entry name" value="PyrdxlP-dep_de-COase"/>
</dbReference>
<keyword evidence="4 6" id="KW-0663">Pyridoxal phosphate</keyword>
<keyword evidence="10" id="KW-1185">Reference proteome</keyword>
<dbReference type="Gene3D" id="3.90.1150.10">
    <property type="entry name" value="Aspartate Aminotransferase, domain 1"/>
    <property type="match status" value="1"/>
</dbReference>
<proteinExistence type="inferred from homology"/>
<evidence type="ECO:0000313" key="9">
    <source>
        <dbReference type="EMBL" id="CCH75870.1"/>
    </source>
</evidence>
<dbReference type="InterPro" id="IPR015424">
    <property type="entry name" value="PyrdxlP-dep_Trfase"/>
</dbReference>
<dbReference type="OrthoDB" id="3335676at2"/>
<name>A0A077LV34_9MICO</name>
<dbReference type="GO" id="GO:0030170">
    <property type="term" value="F:pyridoxal phosphate binding"/>
    <property type="evidence" value="ECO:0007669"/>
    <property type="project" value="InterPro"/>
</dbReference>
<feature type="modified residue" description="N6-(pyridoxal phosphate)lysine" evidence="6">
    <location>
        <position position="334"/>
    </location>
</feature>
<evidence type="ECO:0000256" key="7">
    <source>
        <dbReference type="RuleBase" id="RU000382"/>
    </source>
</evidence>
<dbReference type="EMBL" id="CAJB01000001">
    <property type="protein sequence ID" value="CCH75870.1"/>
    <property type="molecule type" value="Genomic_DNA"/>
</dbReference>
<comment type="cofactor">
    <cofactor evidence="1 6 7">
        <name>pyridoxal 5'-phosphate</name>
        <dbReference type="ChEBI" id="CHEBI:597326"/>
    </cofactor>
</comment>
<sequence>MPSAPSPGPLATPDPSADPAAVAGPGDIAEPTSAPPVRRTARPLAELPGDPLALDPEEMRRLGYWVVDQVVAHVAGKGSGPAVRVGDPGDLRSTLGGPVPSEPGDVQAAMEALVDVALPHMQHGDHPRYFARVPGPSSFPAVLGEWLGTGHQAIATSWGGGSGPATVELVVCEWLASVLGLPESTEGVLLSGGSMANVTALVAVRAVLGEGVAYLSDQTHSSIARGLRLLGWSAEQISVVPTGEDLRLPVEELRRRMAADREAGRRPLVVIATAGTTNTGTVDPLEDLADLCAIEDVWLHVDGAYGGPAALCAPGRDELAGITRADSVVLDPHKWLFQPYDVGCLLVTRPGVLERAYTMNPEYLADVTAGTGEVDLRNRSLELSRRSRALKLWLTMRGYGTRALADAVERGIALAEHAEGLLRADPFWEVVTPAQLGVVTFAAVGATGEDHTRAAAALSDDGYAALTTTTLHGRSVLRLCTINPATTGADLEGTLTRLAAYL</sequence>
<gene>
    <name evidence="9" type="ORF">BN12_10017</name>
</gene>
<dbReference type="PANTHER" id="PTHR11999">
    <property type="entry name" value="GROUP II PYRIDOXAL-5-PHOSPHATE DECARBOXYLASE"/>
    <property type="match status" value="1"/>
</dbReference>
<dbReference type="InterPro" id="IPR015422">
    <property type="entry name" value="PyrdxlP-dep_Trfase_small"/>
</dbReference>
<keyword evidence="3" id="KW-0210">Decarboxylase</keyword>
<keyword evidence="5 7" id="KW-0456">Lyase</keyword>
<evidence type="ECO:0000256" key="5">
    <source>
        <dbReference type="ARBA" id="ARBA00023239"/>
    </source>
</evidence>
<evidence type="ECO:0000256" key="6">
    <source>
        <dbReference type="PIRSR" id="PIRSR602129-50"/>
    </source>
</evidence>
<feature type="compositionally biased region" description="Pro residues" evidence="8">
    <location>
        <begin position="1"/>
        <end position="12"/>
    </location>
</feature>
<dbReference type="InterPro" id="IPR015421">
    <property type="entry name" value="PyrdxlP-dep_Trfase_major"/>
</dbReference>
<evidence type="ECO:0000256" key="4">
    <source>
        <dbReference type="ARBA" id="ARBA00022898"/>
    </source>
</evidence>
<dbReference type="PRINTS" id="PR00800">
    <property type="entry name" value="YHDCRBOXLASE"/>
</dbReference>
<dbReference type="InterPro" id="IPR010977">
    <property type="entry name" value="Aromatic_deC"/>
</dbReference>
<dbReference type="Proteomes" id="UP000035721">
    <property type="component" value="Unassembled WGS sequence"/>
</dbReference>
<dbReference type="GO" id="GO:0019752">
    <property type="term" value="P:carboxylic acid metabolic process"/>
    <property type="evidence" value="ECO:0007669"/>
    <property type="project" value="InterPro"/>
</dbReference>
<dbReference type="Gene3D" id="3.40.640.10">
    <property type="entry name" value="Type I PLP-dependent aspartate aminotransferase-like (Major domain)"/>
    <property type="match status" value="1"/>
</dbReference>
<evidence type="ECO:0000256" key="8">
    <source>
        <dbReference type="SAM" id="MobiDB-lite"/>
    </source>
</evidence>
<feature type="region of interest" description="Disordered" evidence="8">
    <location>
        <begin position="1"/>
        <end position="52"/>
    </location>
</feature>
<dbReference type="Gene3D" id="1.20.1340.10">
    <property type="entry name" value="dopa decarboxylase, N-terminal domain"/>
    <property type="match status" value="1"/>
</dbReference>
<organism evidence="9 10">
    <name type="scientific">Nostocoides japonicum T1-X7</name>
    <dbReference type="NCBI Taxonomy" id="1194083"/>
    <lineage>
        <taxon>Bacteria</taxon>
        <taxon>Bacillati</taxon>
        <taxon>Actinomycetota</taxon>
        <taxon>Actinomycetes</taxon>
        <taxon>Micrococcales</taxon>
        <taxon>Intrasporangiaceae</taxon>
        <taxon>Nostocoides</taxon>
    </lineage>
</organism>
<dbReference type="PANTHER" id="PTHR11999:SF70">
    <property type="entry name" value="MIP05841P"/>
    <property type="match status" value="1"/>
</dbReference>
<accession>A0A077LV34</accession>
<reference evidence="9 10" key="1">
    <citation type="journal article" date="2013" name="ISME J.">
        <title>A metabolic model for members of the genus Tetrasphaera involved in enhanced biological phosphorus removal.</title>
        <authorList>
            <person name="Kristiansen R."/>
            <person name="Nguyen H.T.T."/>
            <person name="Saunders A.M."/>
            <person name="Nielsen J.L."/>
            <person name="Wimmer R."/>
            <person name="Le V.Q."/>
            <person name="McIlroy S.J."/>
            <person name="Petrovski S."/>
            <person name="Seviour R.J."/>
            <person name="Calteau A."/>
            <person name="Nielsen K.L."/>
            <person name="Nielsen P.H."/>
        </authorList>
    </citation>
    <scope>NUCLEOTIDE SEQUENCE [LARGE SCALE GENOMIC DNA]</scope>
    <source>
        <strain evidence="9 10">T1-X7</strain>
    </source>
</reference>
<comment type="similarity">
    <text evidence="2 7">Belongs to the group II decarboxylase family.</text>
</comment>